<dbReference type="AlphaFoldDB" id="A0AAF0C9P5"/>
<accession>A0AAF0C9P5</accession>
<protein>
    <submittedName>
        <fullName evidence="5">DUF3393 domain-containing protein</fullName>
    </submittedName>
</protein>
<gene>
    <name evidence="5" type="ORF">SG34_013055</name>
</gene>
<dbReference type="InterPro" id="IPR023346">
    <property type="entry name" value="Lysozyme-like_dom_sf"/>
</dbReference>
<evidence type="ECO:0000313" key="5">
    <source>
        <dbReference type="EMBL" id="WDE07737.1"/>
    </source>
</evidence>
<keyword evidence="2" id="KW-0732">Signal</keyword>
<dbReference type="PANTHER" id="PTHR37423">
    <property type="entry name" value="SOLUBLE LYTIC MUREIN TRANSGLYCOSYLASE-RELATED"/>
    <property type="match status" value="1"/>
</dbReference>
<evidence type="ECO:0000256" key="2">
    <source>
        <dbReference type="SAM" id="SignalP"/>
    </source>
</evidence>
<feature type="signal peptide" evidence="2">
    <location>
        <begin position="1"/>
        <end position="30"/>
    </location>
</feature>
<keyword evidence="6" id="KW-1185">Reference proteome</keyword>
<organism evidence="5 6">
    <name type="scientific">Thalassomonas viridans</name>
    <dbReference type="NCBI Taxonomy" id="137584"/>
    <lineage>
        <taxon>Bacteria</taxon>
        <taxon>Pseudomonadati</taxon>
        <taxon>Pseudomonadota</taxon>
        <taxon>Gammaproteobacteria</taxon>
        <taxon>Alteromonadales</taxon>
        <taxon>Colwelliaceae</taxon>
        <taxon>Thalassomonas</taxon>
    </lineage>
</organism>
<evidence type="ECO:0000259" key="4">
    <source>
        <dbReference type="Pfam" id="PF11873"/>
    </source>
</evidence>
<dbReference type="CDD" id="cd16893">
    <property type="entry name" value="LT_MltC_MltE"/>
    <property type="match status" value="1"/>
</dbReference>
<dbReference type="GO" id="GO:0008933">
    <property type="term" value="F:peptidoglycan lytic transglycosylase activity"/>
    <property type="evidence" value="ECO:0007669"/>
    <property type="project" value="InterPro"/>
</dbReference>
<dbReference type="Gene3D" id="1.10.530.10">
    <property type="match status" value="1"/>
</dbReference>
<feature type="chain" id="PRO_5042008423" evidence="2">
    <location>
        <begin position="31"/>
        <end position="393"/>
    </location>
</feature>
<dbReference type="InterPro" id="IPR000189">
    <property type="entry name" value="Transglyc_AS"/>
</dbReference>
<sequence>MDYSRRYGFRLWRSLLLIFTVLLSACTATDQQKLARALISDDPKSHLKGYLKSKGTTYSQSPQQLVSDLHALDKRFKEFTAIIAAIWGKEHAPVASRKKLVKYGHGYRSKAEVDFVKGLVRVETIGATQPLAQLKQAIVTTLLTDDNPAHIDLFSARDPVISGKPYLLNQVLDHDDQAIAYSWRANRFADYLIKHKLEKTFRGKQQIYAVEIPMVGSHHKLRRQKYAPIVLAAASKYQIKPELIFAIIETESSFNPFAVSHANAYGLMQVVPATAGKDVYQKIKKKPGMPNKQTLFSAKENIDIGTAYLHILSRQYLKHIADSQSRHFAVISAYNGGAGNVFKTFSSSRDKAKTVINSLLPREVYRRLTTGHPKAESRRYLQKVSQAEKSYQL</sequence>
<dbReference type="Pfam" id="PF11873">
    <property type="entry name" value="Mltc_N"/>
    <property type="match status" value="1"/>
</dbReference>
<dbReference type="EMBL" id="CP059733">
    <property type="protein sequence ID" value="WDE07737.1"/>
    <property type="molecule type" value="Genomic_DNA"/>
</dbReference>
<dbReference type="GO" id="GO:0016020">
    <property type="term" value="C:membrane"/>
    <property type="evidence" value="ECO:0007669"/>
    <property type="project" value="InterPro"/>
</dbReference>
<reference evidence="5 6" key="1">
    <citation type="journal article" date="2015" name="Genome Announc.">
        <title>Draft Genome Sequences of Marine Isolates of Thalassomonas viridans and Thalassomonas actiniarum.</title>
        <authorList>
            <person name="Olonade I."/>
            <person name="van Zyl L.J."/>
            <person name="Trindade M."/>
        </authorList>
    </citation>
    <scope>NUCLEOTIDE SEQUENCE [LARGE SCALE GENOMIC DNA]</scope>
    <source>
        <strain evidence="5 6">XOM25</strain>
    </source>
</reference>
<dbReference type="PANTHER" id="PTHR37423:SF2">
    <property type="entry name" value="MEMBRANE-BOUND LYTIC MUREIN TRANSGLYCOSYLASE C"/>
    <property type="match status" value="1"/>
</dbReference>
<dbReference type="PROSITE" id="PS51257">
    <property type="entry name" value="PROKAR_LIPOPROTEIN"/>
    <property type="match status" value="1"/>
</dbReference>
<dbReference type="GO" id="GO:0000270">
    <property type="term" value="P:peptidoglycan metabolic process"/>
    <property type="evidence" value="ECO:0007669"/>
    <property type="project" value="InterPro"/>
</dbReference>
<feature type="domain" description="Transglycosylase SLT" evidence="3">
    <location>
        <begin position="231"/>
        <end position="355"/>
    </location>
</feature>
<dbReference type="InterPro" id="IPR008258">
    <property type="entry name" value="Transglycosylase_SLT_dom_1"/>
</dbReference>
<dbReference type="Proteomes" id="UP000032352">
    <property type="component" value="Chromosome"/>
</dbReference>
<dbReference type="PROSITE" id="PS00922">
    <property type="entry name" value="TRANSGLYCOSYLASE"/>
    <property type="match status" value="1"/>
</dbReference>
<dbReference type="SUPFAM" id="SSF53955">
    <property type="entry name" value="Lysozyme-like"/>
    <property type="match status" value="1"/>
</dbReference>
<name>A0AAF0C9P5_9GAMM</name>
<evidence type="ECO:0000256" key="1">
    <source>
        <dbReference type="ARBA" id="ARBA00007734"/>
    </source>
</evidence>
<proteinExistence type="inferred from homology"/>
<dbReference type="InterPro" id="IPR024570">
    <property type="entry name" value="Murein_transglycosylaseC_N"/>
</dbReference>
<evidence type="ECO:0000313" key="6">
    <source>
        <dbReference type="Proteomes" id="UP000032352"/>
    </source>
</evidence>
<evidence type="ECO:0000259" key="3">
    <source>
        <dbReference type="Pfam" id="PF01464"/>
    </source>
</evidence>
<dbReference type="KEGG" id="tvd:SG34_013055"/>
<reference evidence="5 6" key="2">
    <citation type="journal article" date="2022" name="Mar. Drugs">
        <title>Bioassay-Guided Fractionation Leads to the Detection of Cholic Acid Generated by the Rare Thalassomonas sp.</title>
        <authorList>
            <person name="Pheiffer F."/>
            <person name="Schneider Y.K."/>
            <person name="Hansen E.H."/>
            <person name="Andersen J.H."/>
            <person name="Isaksson J."/>
            <person name="Busche T."/>
            <person name="R C."/>
            <person name="Kalinowski J."/>
            <person name="Zyl L.V."/>
            <person name="Trindade M."/>
        </authorList>
    </citation>
    <scope>NUCLEOTIDE SEQUENCE [LARGE SCALE GENOMIC DNA]</scope>
    <source>
        <strain evidence="5 6">XOM25</strain>
    </source>
</reference>
<dbReference type="Pfam" id="PF01464">
    <property type="entry name" value="SLT"/>
    <property type="match status" value="1"/>
</dbReference>
<comment type="similarity">
    <text evidence="1">Belongs to the transglycosylase Slt family.</text>
</comment>
<feature type="domain" description="Murein transglycosylase-C N-terminal" evidence="4">
    <location>
        <begin position="67"/>
        <end position="225"/>
    </location>
</feature>